<feature type="transmembrane region" description="Helical" evidence="8">
    <location>
        <begin position="28"/>
        <end position="54"/>
    </location>
</feature>
<organism evidence="9 10">
    <name type="scientific">Costertonia aggregata</name>
    <dbReference type="NCBI Taxonomy" id="343403"/>
    <lineage>
        <taxon>Bacteria</taxon>
        <taxon>Pseudomonadati</taxon>
        <taxon>Bacteroidota</taxon>
        <taxon>Flavobacteriia</taxon>
        <taxon>Flavobacteriales</taxon>
        <taxon>Flavobacteriaceae</taxon>
        <taxon>Costertonia</taxon>
    </lineage>
</organism>
<accession>A0A7H9ATD9</accession>
<evidence type="ECO:0000256" key="2">
    <source>
        <dbReference type="ARBA" id="ARBA00010323"/>
    </source>
</evidence>
<evidence type="ECO:0000256" key="8">
    <source>
        <dbReference type="SAM" id="Phobius"/>
    </source>
</evidence>
<reference evidence="9 10" key="1">
    <citation type="journal article" date="2006" name="Int. J. Syst. Evol. Microbiol.">
        <title>Costertonia aggregata gen. nov., sp. nov., a mesophilic marine bacterium of the family Flavobacteriaceae, isolated from a mature biofilm.</title>
        <authorList>
            <person name="Kwon K.K."/>
            <person name="Lee Y.K."/>
            <person name="Lee H.K."/>
        </authorList>
    </citation>
    <scope>NUCLEOTIDE SEQUENCE [LARGE SCALE GENOMIC DNA]</scope>
    <source>
        <strain evidence="9 10">KCCM 42265</strain>
    </source>
</reference>
<keyword evidence="6 7" id="KW-0472">Membrane</keyword>
<dbReference type="InterPro" id="IPR024194">
    <property type="entry name" value="Ac/AlaTfrase_AlgI/DltB"/>
</dbReference>
<dbReference type="InterPro" id="IPR051085">
    <property type="entry name" value="MB_O-acyltransferase"/>
</dbReference>
<evidence type="ECO:0000256" key="4">
    <source>
        <dbReference type="ARBA" id="ARBA00022692"/>
    </source>
</evidence>
<keyword evidence="3 7" id="KW-1003">Cell membrane</keyword>
<feature type="transmembrane region" description="Helical" evidence="8">
    <location>
        <begin position="117"/>
        <end position="137"/>
    </location>
</feature>
<dbReference type="PIRSF" id="PIRSF500217">
    <property type="entry name" value="AlgI"/>
    <property type="match status" value="1"/>
</dbReference>
<feature type="transmembrane region" description="Helical" evidence="8">
    <location>
        <begin position="366"/>
        <end position="388"/>
    </location>
</feature>
<dbReference type="GO" id="GO:0016746">
    <property type="term" value="F:acyltransferase activity"/>
    <property type="evidence" value="ECO:0007669"/>
    <property type="project" value="UniProtKB-KW"/>
</dbReference>
<dbReference type="InterPro" id="IPR028362">
    <property type="entry name" value="AlgI"/>
</dbReference>
<feature type="transmembrane region" description="Helical" evidence="8">
    <location>
        <begin position="75"/>
        <end position="97"/>
    </location>
</feature>
<dbReference type="Proteomes" id="UP000509302">
    <property type="component" value="Chromosome"/>
</dbReference>
<evidence type="ECO:0000313" key="10">
    <source>
        <dbReference type="Proteomes" id="UP000509302"/>
    </source>
</evidence>
<keyword evidence="7" id="KW-0808">Transferase</keyword>
<dbReference type="AlphaFoldDB" id="A0A7H9ATD9"/>
<keyword evidence="4 8" id="KW-0812">Transmembrane</keyword>
<gene>
    <name evidence="9" type="ORF">HYG79_15580</name>
</gene>
<dbReference type="EMBL" id="CP058595">
    <property type="protein sequence ID" value="QLG46710.1"/>
    <property type="molecule type" value="Genomic_DNA"/>
</dbReference>
<feature type="transmembrane region" description="Helical" evidence="8">
    <location>
        <begin position="195"/>
        <end position="213"/>
    </location>
</feature>
<sequence length="481" mass="56499">MLFNSFDFLIFFPLVVILYYTIRHSYRWLLLLVSSYYFYGALEPSLIPLLWISTLTDYYCGKKIYGQKKQKIRKIFLFISLTINIGLLVGFKYLHFITSSFFELVEFLGLSTTKPHVANNFVFSKILLPVGISFYTFQTMSYTIDVYRKKIVPEMHLGKFALFVSFFPQLVAGPIERANRLLPQFYEKVKFNVKNIKRGLIFMAWGFFLKVVVADRLGIYVDEAFLNPADHSGIPLALGGFFFGFQIYYDFSAYTAIAIGSAKVLGIDLMQNFNRPFFSTSANEFWKKWHISLMQWMRDYIYLPLRRNLKMSRLTSVFIVFFINGLWHGANWTFIIWSLLNGLFLVVEIATLPLRNKIFMILKVPNVVVSFLGWVMTIGYLIFTLIFFRASSLGHAFLYIKNVFRVRALNPNIIDNYLEVFISIGFIVLVQLIHYFKGNRKIYELVENKHFLTRWALYSAYILITVLFAINRQNNFIYFQF</sequence>
<comment type="subcellular location">
    <subcellularLocation>
        <location evidence="1">Cell membrane</location>
        <topology evidence="1">Multi-pass membrane protein</topology>
    </subcellularLocation>
</comment>
<evidence type="ECO:0000256" key="5">
    <source>
        <dbReference type="ARBA" id="ARBA00022989"/>
    </source>
</evidence>
<dbReference type="Pfam" id="PF03062">
    <property type="entry name" value="MBOAT"/>
    <property type="match status" value="1"/>
</dbReference>
<comment type="similarity">
    <text evidence="2 7">Belongs to the membrane-bound acyltransferase family.</text>
</comment>
<feature type="transmembrane region" description="Helical" evidence="8">
    <location>
        <begin position="417"/>
        <end position="435"/>
    </location>
</feature>
<keyword evidence="10" id="KW-1185">Reference proteome</keyword>
<evidence type="ECO:0000256" key="3">
    <source>
        <dbReference type="ARBA" id="ARBA00022475"/>
    </source>
</evidence>
<dbReference type="PANTHER" id="PTHR13285">
    <property type="entry name" value="ACYLTRANSFERASE"/>
    <property type="match status" value="1"/>
</dbReference>
<feature type="transmembrane region" description="Helical" evidence="8">
    <location>
        <begin position="455"/>
        <end position="471"/>
    </location>
</feature>
<keyword evidence="5 8" id="KW-1133">Transmembrane helix</keyword>
<evidence type="ECO:0000313" key="9">
    <source>
        <dbReference type="EMBL" id="QLG46710.1"/>
    </source>
</evidence>
<dbReference type="PIRSF" id="PIRSF016636">
    <property type="entry name" value="AlgI_DltB"/>
    <property type="match status" value="1"/>
</dbReference>
<proteinExistence type="inferred from homology"/>
<evidence type="ECO:0000256" key="6">
    <source>
        <dbReference type="ARBA" id="ARBA00023136"/>
    </source>
</evidence>
<name>A0A7H9ATD9_9FLAO</name>
<protein>
    <submittedName>
        <fullName evidence="9">MBOAT family protein</fullName>
    </submittedName>
</protein>
<feature type="transmembrane region" description="Helical" evidence="8">
    <location>
        <begin position="5"/>
        <end position="22"/>
    </location>
</feature>
<dbReference type="GO" id="GO:0005886">
    <property type="term" value="C:plasma membrane"/>
    <property type="evidence" value="ECO:0007669"/>
    <property type="project" value="UniProtKB-SubCell"/>
</dbReference>
<feature type="transmembrane region" description="Helical" evidence="8">
    <location>
        <begin position="311"/>
        <end position="328"/>
    </location>
</feature>
<evidence type="ECO:0000256" key="1">
    <source>
        <dbReference type="ARBA" id="ARBA00004651"/>
    </source>
</evidence>
<dbReference type="PANTHER" id="PTHR13285:SF18">
    <property type="entry name" value="PROTEIN-CYSTEINE N-PALMITOYLTRANSFERASE RASP"/>
    <property type="match status" value="1"/>
</dbReference>
<dbReference type="KEGG" id="cagg:HYG79_15580"/>
<dbReference type="InterPro" id="IPR004299">
    <property type="entry name" value="MBOAT_fam"/>
</dbReference>
<dbReference type="GO" id="GO:0042121">
    <property type="term" value="P:alginic acid biosynthetic process"/>
    <property type="evidence" value="ECO:0007669"/>
    <property type="project" value="InterPro"/>
</dbReference>
<keyword evidence="7" id="KW-0012">Acyltransferase</keyword>
<evidence type="ECO:0000256" key="7">
    <source>
        <dbReference type="PIRNR" id="PIRNR016636"/>
    </source>
</evidence>